<proteinExistence type="predicted"/>
<keyword evidence="3" id="KW-1185">Reference proteome</keyword>
<reference evidence="2 3" key="1">
    <citation type="submission" date="2018-09" db="EMBL/GenBank/DDBJ databases">
        <title>Mesorhizobium carmichaelinearum sp. nov. isolated from Carmichaelinea spp. root nodules in New Zealand.</title>
        <authorList>
            <person name="De Meyer S.E."/>
        </authorList>
    </citation>
    <scope>NUCLEOTIDE SEQUENCE [LARGE SCALE GENOMIC DNA]</scope>
    <source>
        <strain evidence="2 3">ICMP19557</strain>
    </source>
</reference>
<evidence type="ECO:0000313" key="2">
    <source>
        <dbReference type="EMBL" id="RJT29472.1"/>
    </source>
</evidence>
<gene>
    <name evidence="2" type="ORF">D3227_32000</name>
</gene>
<feature type="region of interest" description="Disordered" evidence="1">
    <location>
        <begin position="14"/>
        <end position="42"/>
    </location>
</feature>
<protein>
    <submittedName>
        <fullName evidence="2">Uncharacterized protein</fullName>
    </submittedName>
</protein>
<organism evidence="2 3">
    <name type="scientific">Mesorhizobium waimense</name>
    <dbReference type="NCBI Taxonomy" id="1300307"/>
    <lineage>
        <taxon>Bacteria</taxon>
        <taxon>Pseudomonadati</taxon>
        <taxon>Pseudomonadota</taxon>
        <taxon>Alphaproteobacteria</taxon>
        <taxon>Hyphomicrobiales</taxon>
        <taxon>Phyllobacteriaceae</taxon>
        <taxon>Mesorhizobium</taxon>
    </lineage>
</organism>
<name>A0A3A5K299_9HYPH</name>
<dbReference type="EMBL" id="QZWZ01000042">
    <property type="protein sequence ID" value="RJT29472.1"/>
    <property type="molecule type" value="Genomic_DNA"/>
</dbReference>
<accession>A0A3A5K299</accession>
<comment type="caution">
    <text evidence="2">The sequence shown here is derived from an EMBL/GenBank/DDBJ whole genome shotgun (WGS) entry which is preliminary data.</text>
</comment>
<evidence type="ECO:0000256" key="1">
    <source>
        <dbReference type="SAM" id="MobiDB-lite"/>
    </source>
</evidence>
<evidence type="ECO:0000313" key="3">
    <source>
        <dbReference type="Proteomes" id="UP000272706"/>
    </source>
</evidence>
<sequence>MEWICQLTGAQTSDVVNPATPDDTDHAVSSTSVHPGKLRPDAIEEEDVGDGTVPTWSGFTSSLQRQFVGGEHGTIYVRTPLKYRRRLRALVARPPRLPVLNAGGYSLQAV</sequence>
<dbReference type="Proteomes" id="UP000272706">
    <property type="component" value="Unassembled WGS sequence"/>
</dbReference>
<dbReference type="AlphaFoldDB" id="A0A3A5K299"/>